<dbReference type="Gramene" id="OGLUM12G06950.1">
    <property type="protein sequence ID" value="OGLUM12G06950.1"/>
    <property type="gene ID" value="OGLUM12G06950"/>
</dbReference>
<dbReference type="AlphaFoldDB" id="A0A0E0BQA7"/>
<dbReference type="EnsemblPlants" id="OGLUM12G06950.1">
    <property type="protein sequence ID" value="OGLUM12G06950.1"/>
    <property type="gene ID" value="OGLUM12G06950"/>
</dbReference>
<evidence type="ECO:0000313" key="2">
    <source>
        <dbReference type="Proteomes" id="UP000026961"/>
    </source>
</evidence>
<reference evidence="1" key="1">
    <citation type="submission" date="2015-04" db="UniProtKB">
        <authorList>
            <consortium name="EnsemblPlants"/>
        </authorList>
    </citation>
    <scope>IDENTIFICATION</scope>
</reference>
<name>A0A0E0BQA7_9ORYZ</name>
<reference evidence="1" key="2">
    <citation type="submission" date="2018-05" db="EMBL/GenBank/DDBJ databases">
        <title>OgluRS3 (Oryza glumaepatula Reference Sequence Version 3).</title>
        <authorList>
            <person name="Zhang J."/>
            <person name="Kudrna D."/>
            <person name="Lee S."/>
            <person name="Talag J."/>
            <person name="Welchert J."/>
            <person name="Wing R.A."/>
        </authorList>
    </citation>
    <scope>NUCLEOTIDE SEQUENCE [LARGE SCALE GENOMIC DNA]</scope>
</reference>
<accession>A0A0E0BQA7</accession>
<dbReference type="HOGENOM" id="CLU_2964620_0_0_1"/>
<sequence length="59" mass="6870">MTLQDMVEVREIYMDEGTLISLEYLKLDGLKQLAHVPDGIEFLILKGGEIYKKVLEWED</sequence>
<evidence type="ECO:0000313" key="1">
    <source>
        <dbReference type="EnsemblPlants" id="OGLUM12G06950.1"/>
    </source>
</evidence>
<keyword evidence="2" id="KW-1185">Reference proteome</keyword>
<organism evidence="1">
    <name type="scientific">Oryza glumipatula</name>
    <dbReference type="NCBI Taxonomy" id="40148"/>
    <lineage>
        <taxon>Eukaryota</taxon>
        <taxon>Viridiplantae</taxon>
        <taxon>Streptophyta</taxon>
        <taxon>Embryophyta</taxon>
        <taxon>Tracheophyta</taxon>
        <taxon>Spermatophyta</taxon>
        <taxon>Magnoliopsida</taxon>
        <taxon>Liliopsida</taxon>
        <taxon>Poales</taxon>
        <taxon>Poaceae</taxon>
        <taxon>BOP clade</taxon>
        <taxon>Oryzoideae</taxon>
        <taxon>Oryzeae</taxon>
        <taxon>Oryzinae</taxon>
        <taxon>Oryza</taxon>
    </lineage>
</organism>
<proteinExistence type="predicted"/>
<dbReference type="Proteomes" id="UP000026961">
    <property type="component" value="Chromosome 12"/>
</dbReference>
<protein>
    <submittedName>
        <fullName evidence="1">Uncharacterized protein</fullName>
    </submittedName>
</protein>